<name>A0A9D1TL56_9FIRM</name>
<sequence>MGGGDFKWTFNNETDDPDHSVNQALLDAIKSYESKLISVAGGTVVPPVVSPEPTGTADPDATPQPTVAPPGDISKMPIGAVSYAKDWFGQQSMSAGDISLDGYVGCYKGNGNSYKSNSFSAGGEAMTRGYQVKQLDARSFYIIPESECMVTIYFYSSGSRRLGVYTESAAEPAGVYTPETSGDFAYTYHFTEVGSPLYIAGLDGDINLAGIRISAAEEADEYDYSIESAVIKDGALNIELKYRGAEQVPSARLIVAEYSGSELLSGFNSYEISGEDILKFDYVPGGGSIKLYIWSADGALEPLSIPATVQ</sequence>
<evidence type="ECO:0000313" key="2">
    <source>
        <dbReference type="EMBL" id="HIV85455.1"/>
    </source>
</evidence>
<evidence type="ECO:0000256" key="1">
    <source>
        <dbReference type="SAM" id="MobiDB-lite"/>
    </source>
</evidence>
<feature type="region of interest" description="Disordered" evidence="1">
    <location>
        <begin position="48"/>
        <end position="73"/>
    </location>
</feature>
<dbReference type="AlphaFoldDB" id="A0A9D1TL56"/>
<comment type="caution">
    <text evidence="2">The sequence shown here is derived from an EMBL/GenBank/DDBJ whole genome shotgun (WGS) entry which is preliminary data.</text>
</comment>
<proteinExistence type="predicted"/>
<reference evidence="2" key="2">
    <citation type="submission" date="2021-04" db="EMBL/GenBank/DDBJ databases">
        <authorList>
            <person name="Gilroy R."/>
        </authorList>
    </citation>
    <scope>NUCLEOTIDE SEQUENCE</scope>
    <source>
        <strain evidence="2">5790</strain>
    </source>
</reference>
<gene>
    <name evidence="2" type="ORF">H9900_01440</name>
</gene>
<organism evidence="2 3">
    <name type="scientific">Candidatus Monoglobus merdigallinarum</name>
    <dbReference type="NCBI Taxonomy" id="2838698"/>
    <lineage>
        <taxon>Bacteria</taxon>
        <taxon>Bacillati</taxon>
        <taxon>Bacillota</taxon>
        <taxon>Clostridia</taxon>
        <taxon>Monoglobales</taxon>
        <taxon>Monoglobaceae</taxon>
        <taxon>Monoglobus</taxon>
    </lineage>
</organism>
<accession>A0A9D1TL56</accession>
<reference evidence="2" key="1">
    <citation type="journal article" date="2021" name="PeerJ">
        <title>Extensive microbial diversity within the chicken gut microbiome revealed by metagenomics and culture.</title>
        <authorList>
            <person name="Gilroy R."/>
            <person name="Ravi A."/>
            <person name="Getino M."/>
            <person name="Pursley I."/>
            <person name="Horton D.L."/>
            <person name="Alikhan N.F."/>
            <person name="Baker D."/>
            <person name="Gharbi K."/>
            <person name="Hall N."/>
            <person name="Watson M."/>
            <person name="Adriaenssens E.M."/>
            <person name="Foster-Nyarko E."/>
            <person name="Jarju S."/>
            <person name="Secka A."/>
            <person name="Antonio M."/>
            <person name="Oren A."/>
            <person name="Chaudhuri R.R."/>
            <person name="La Ragione R."/>
            <person name="Hildebrand F."/>
            <person name="Pallen M.J."/>
        </authorList>
    </citation>
    <scope>NUCLEOTIDE SEQUENCE</scope>
    <source>
        <strain evidence="2">5790</strain>
    </source>
</reference>
<protein>
    <submittedName>
        <fullName evidence="2">Uncharacterized protein</fullName>
    </submittedName>
</protein>
<dbReference type="Proteomes" id="UP000824162">
    <property type="component" value="Unassembled WGS sequence"/>
</dbReference>
<evidence type="ECO:0000313" key="3">
    <source>
        <dbReference type="Proteomes" id="UP000824162"/>
    </source>
</evidence>
<dbReference type="EMBL" id="DXIJ01000029">
    <property type="protein sequence ID" value="HIV85455.1"/>
    <property type="molecule type" value="Genomic_DNA"/>
</dbReference>